<name>A0A812NZQ8_SYMPI</name>
<keyword evidence="1" id="KW-0812">Transmembrane</keyword>
<evidence type="ECO:0008006" key="4">
    <source>
        <dbReference type="Google" id="ProtNLM"/>
    </source>
</evidence>
<proteinExistence type="predicted"/>
<feature type="transmembrane region" description="Helical" evidence="1">
    <location>
        <begin position="126"/>
        <end position="152"/>
    </location>
</feature>
<reference evidence="2" key="1">
    <citation type="submission" date="2021-02" db="EMBL/GenBank/DDBJ databases">
        <authorList>
            <person name="Dougan E. K."/>
            <person name="Rhodes N."/>
            <person name="Thang M."/>
            <person name="Chan C."/>
        </authorList>
    </citation>
    <scope>NUCLEOTIDE SEQUENCE</scope>
</reference>
<keyword evidence="3" id="KW-1185">Reference proteome</keyword>
<feature type="transmembrane region" description="Helical" evidence="1">
    <location>
        <begin position="197"/>
        <end position="218"/>
    </location>
</feature>
<dbReference type="Proteomes" id="UP000649617">
    <property type="component" value="Unassembled WGS sequence"/>
</dbReference>
<feature type="transmembrane region" description="Helical" evidence="1">
    <location>
        <begin position="164"/>
        <end position="185"/>
    </location>
</feature>
<dbReference type="AlphaFoldDB" id="A0A812NZQ8"/>
<evidence type="ECO:0000313" key="2">
    <source>
        <dbReference type="EMBL" id="CAE7334751.1"/>
    </source>
</evidence>
<dbReference type="EMBL" id="CAJNIZ010012492">
    <property type="protein sequence ID" value="CAE7334751.1"/>
    <property type="molecule type" value="Genomic_DNA"/>
</dbReference>
<sequence>MSYALMKHPDGLLCQVFISHAWAEGIFELSDLVRRGWPRLQSLRNLYCCLLANPQNLDISALLSVPPEESPFAKAMQRASHVLVIPNDTVSIYTRLWCVYEAYLGTCWHKTCIMPARPQRSQQCSVAVRTLLVPSTLGLLLGCFWLLAVFHGCSSCPRCFVDPFLSASATLTTACFVASLVMECFHRRLRVWVKCIIIRSVHILIICICAAVSVPYLALVPVGQSPWSRIFQQLIPCALCVFNVCRAAQLNQHQLEDVWQRRRARITDMELSKQASLLAIQTLEDANCSDPHDEARIRQAIHGYE</sequence>
<keyword evidence="1" id="KW-0472">Membrane</keyword>
<dbReference type="OrthoDB" id="419540at2759"/>
<keyword evidence="1" id="KW-1133">Transmembrane helix</keyword>
<accession>A0A812NZQ8</accession>
<feature type="non-terminal residue" evidence="2">
    <location>
        <position position="1"/>
    </location>
</feature>
<comment type="caution">
    <text evidence="2">The sequence shown here is derived from an EMBL/GenBank/DDBJ whole genome shotgun (WGS) entry which is preliminary data.</text>
</comment>
<gene>
    <name evidence="2" type="ORF">SPIL2461_LOCUS7822</name>
</gene>
<organism evidence="2 3">
    <name type="scientific">Symbiodinium pilosum</name>
    <name type="common">Dinoflagellate</name>
    <dbReference type="NCBI Taxonomy" id="2952"/>
    <lineage>
        <taxon>Eukaryota</taxon>
        <taxon>Sar</taxon>
        <taxon>Alveolata</taxon>
        <taxon>Dinophyceae</taxon>
        <taxon>Suessiales</taxon>
        <taxon>Symbiodiniaceae</taxon>
        <taxon>Symbiodinium</taxon>
    </lineage>
</organism>
<evidence type="ECO:0000256" key="1">
    <source>
        <dbReference type="SAM" id="Phobius"/>
    </source>
</evidence>
<protein>
    <recommendedName>
        <fullName evidence="4">Transmembrane protein</fullName>
    </recommendedName>
</protein>
<evidence type="ECO:0000313" key="3">
    <source>
        <dbReference type="Proteomes" id="UP000649617"/>
    </source>
</evidence>